<gene>
    <name evidence="2" type="ORF">RhiirA5_386140</name>
</gene>
<name>A0A2N0NKZ4_9GLOM</name>
<accession>A0A2N0NKZ4</accession>
<comment type="caution">
    <text evidence="2">The sequence shown here is derived from an EMBL/GenBank/DDBJ whole genome shotgun (WGS) entry which is preliminary data.</text>
</comment>
<dbReference type="EMBL" id="LLXJ01004981">
    <property type="protein sequence ID" value="PKB95236.1"/>
    <property type="molecule type" value="Genomic_DNA"/>
</dbReference>
<reference evidence="2 3" key="1">
    <citation type="submission" date="2016-04" db="EMBL/GenBank/DDBJ databases">
        <title>Genome analyses suggest a sexual origin of heterokaryosis in a supposedly ancient asexual fungus.</title>
        <authorList>
            <person name="Ropars J."/>
            <person name="Sedzielewska K."/>
            <person name="Noel J."/>
            <person name="Charron P."/>
            <person name="Farinelli L."/>
            <person name="Marton T."/>
            <person name="Kruger M."/>
            <person name="Pelin A."/>
            <person name="Brachmann A."/>
            <person name="Corradi N."/>
        </authorList>
    </citation>
    <scope>NUCLEOTIDE SEQUENCE [LARGE SCALE GENOMIC DNA]</scope>
    <source>
        <strain evidence="2 3">A5</strain>
    </source>
</reference>
<dbReference type="VEuPathDB" id="FungiDB:RhiirA1_457686"/>
<evidence type="ECO:0000313" key="2">
    <source>
        <dbReference type="EMBL" id="PKB95236.1"/>
    </source>
</evidence>
<feature type="region of interest" description="Disordered" evidence="1">
    <location>
        <begin position="432"/>
        <end position="470"/>
    </location>
</feature>
<evidence type="ECO:0000313" key="3">
    <source>
        <dbReference type="Proteomes" id="UP000232722"/>
    </source>
</evidence>
<reference evidence="2 3" key="2">
    <citation type="submission" date="2017-09" db="EMBL/GenBank/DDBJ databases">
        <title>Extensive intraspecific genome diversity in a model arbuscular mycorrhizal fungus.</title>
        <authorList>
            <person name="Chen E.C."/>
            <person name="Morin E."/>
            <person name="Beaudet D."/>
            <person name="Noel J."/>
            <person name="Ndikumana S."/>
            <person name="Charron P."/>
            <person name="St-Onge C."/>
            <person name="Giorgi J."/>
            <person name="Grigoriev I.V."/>
            <person name="Roux C."/>
            <person name="Martin F.M."/>
            <person name="Corradi N."/>
        </authorList>
    </citation>
    <scope>NUCLEOTIDE SEQUENCE [LARGE SCALE GENOMIC DNA]</scope>
    <source>
        <strain evidence="2 3">A5</strain>
    </source>
</reference>
<organism evidence="2 3">
    <name type="scientific">Rhizophagus irregularis</name>
    <dbReference type="NCBI Taxonomy" id="588596"/>
    <lineage>
        <taxon>Eukaryota</taxon>
        <taxon>Fungi</taxon>
        <taxon>Fungi incertae sedis</taxon>
        <taxon>Mucoromycota</taxon>
        <taxon>Glomeromycotina</taxon>
        <taxon>Glomeromycetes</taxon>
        <taxon>Glomerales</taxon>
        <taxon>Glomeraceae</taxon>
        <taxon>Rhizophagus</taxon>
    </lineage>
</organism>
<dbReference type="Proteomes" id="UP000232722">
    <property type="component" value="Unassembled WGS sequence"/>
</dbReference>
<evidence type="ECO:0000256" key="1">
    <source>
        <dbReference type="SAM" id="MobiDB-lite"/>
    </source>
</evidence>
<dbReference type="AlphaFoldDB" id="A0A2N0NKZ4"/>
<sequence>MYCSGEGNSCQHECEGISNCKENCANYSLPNNIKNYHDMHLCKVRVISESKLSWLKKEKPLRIKIIGSHLPINTLASHTPIITRLNLSRQTRDNIIISRRAYHKTAKDIKAKFLAPYNNASENELREALLKNQKTLCDNTKLRSFIMYDDKRLKENADPWRHGLYFTICYPIAIAFKIIGRSRTEEQALELGSLYKSFIDKLSLSFEKKNKLKNDLFKNWICDEWRLSLIDAGRIPSDTTQHPMTTNNFTERLHRTIETQYNSIQTVVNFVERLYGMKLKCENIGRETGETYFEAGLATLFNMQSIEQENQAATLSTDKLQRLNQGRLYFLLGLVKPSQHPDYFYVKKIDKSQLLKSAYNGNLIELDDSVMNYLTPLYDKLIESHINIVPKRERYYLTRISTGKCLICYDYIWNSPFCDVFNRIQSDVNNDPFRPIMPNNHGTRSFGAPPKPKAKSRKPSRILQAAQQNS</sequence>
<dbReference type="VEuPathDB" id="FungiDB:FUN_018799"/>
<proteinExistence type="predicted"/>
<protein>
    <submittedName>
        <fullName evidence="2">Uncharacterized protein</fullName>
    </submittedName>
</protein>